<comment type="catalytic activity">
    <reaction evidence="6 7">
        <text>adenosine(34) in tRNA + H2O + H(+) = inosine(34) in tRNA + NH4(+)</text>
        <dbReference type="Rhea" id="RHEA:43168"/>
        <dbReference type="Rhea" id="RHEA-COMP:10373"/>
        <dbReference type="Rhea" id="RHEA-COMP:10374"/>
        <dbReference type="ChEBI" id="CHEBI:15377"/>
        <dbReference type="ChEBI" id="CHEBI:15378"/>
        <dbReference type="ChEBI" id="CHEBI:28938"/>
        <dbReference type="ChEBI" id="CHEBI:74411"/>
        <dbReference type="ChEBI" id="CHEBI:82852"/>
        <dbReference type="EC" id="3.5.4.33"/>
    </reaction>
</comment>
<dbReference type="PANTHER" id="PTHR11079:SF179">
    <property type="entry name" value="TRNA(ADENINE(34)) DEAMINASE, CHLOROPLASTIC"/>
    <property type="match status" value="1"/>
</dbReference>
<dbReference type="PANTHER" id="PTHR11079">
    <property type="entry name" value="CYTOSINE DEAMINASE FAMILY MEMBER"/>
    <property type="match status" value="1"/>
</dbReference>
<gene>
    <name evidence="7" type="primary">tadA</name>
    <name evidence="9" type="ORF">KB13_143</name>
</gene>
<evidence type="ECO:0000256" key="1">
    <source>
        <dbReference type="ARBA" id="ARBA00010669"/>
    </source>
</evidence>
<dbReference type="HOGENOM" id="CLU_025810_3_0_4"/>
<dbReference type="PROSITE" id="PS00903">
    <property type="entry name" value="CYT_DCMP_DEAMINASES_1"/>
    <property type="match status" value="1"/>
</dbReference>
<name>B6BWV3_9PROT</name>
<dbReference type="Pfam" id="PF00383">
    <property type="entry name" value="dCMP_cyt_deam_1"/>
    <property type="match status" value="1"/>
</dbReference>
<dbReference type="STRING" id="314607.KB13_143"/>
<dbReference type="SUPFAM" id="SSF53927">
    <property type="entry name" value="Cytidine deaminase-like"/>
    <property type="match status" value="1"/>
</dbReference>
<dbReference type="NCBIfam" id="NF008113">
    <property type="entry name" value="PRK10860.1"/>
    <property type="match status" value="1"/>
</dbReference>
<feature type="active site" description="Proton donor" evidence="7">
    <location>
        <position position="66"/>
    </location>
</feature>
<keyword evidence="3 7" id="KW-0479">Metal-binding</keyword>
<evidence type="ECO:0000256" key="3">
    <source>
        <dbReference type="ARBA" id="ARBA00022723"/>
    </source>
</evidence>
<dbReference type="PROSITE" id="PS51747">
    <property type="entry name" value="CYT_DCMP_DEAMINASES_2"/>
    <property type="match status" value="1"/>
</dbReference>
<evidence type="ECO:0000313" key="10">
    <source>
        <dbReference type="Proteomes" id="UP000004188"/>
    </source>
</evidence>
<evidence type="ECO:0000256" key="6">
    <source>
        <dbReference type="ARBA" id="ARBA00048045"/>
    </source>
</evidence>
<dbReference type="HAMAP" id="MF_00972">
    <property type="entry name" value="tRNA_aden_deaminase"/>
    <property type="match status" value="1"/>
</dbReference>
<feature type="domain" description="CMP/dCMP-type deaminase" evidence="8">
    <location>
        <begin position="13"/>
        <end position="132"/>
    </location>
</feature>
<dbReference type="InterPro" id="IPR016192">
    <property type="entry name" value="APOBEC/CMP_deaminase_Zn-bd"/>
</dbReference>
<feature type="binding site" evidence="7">
    <location>
        <position position="94"/>
    </location>
    <ligand>
        <name>Zn(2+)</name>
        <dbReference type="ChEBI" id="CHEBI:29105"/>
        <note>catalytic</note>
    </ligand>
</feature>
<dbReference type="InterPro" id="IPR002125">
    <property type="entry name" value="CMP_dCMP_dom"/>
</dbReference>
<sequence>MIKNKKINSKFMTDHTQFMQAALDEAEKARSLDEIPIGAIVTLNNEIIGRGFNSVIKNSDPTCHAEIMALRDAAHHLSNYRLPEVNLYVTLEPCIMCLGAIFHARVKQVYFGAYDTKFHSCDPSQQLVNNKIINHHTSFEGGILEEECSTLLKNYFKNKR</sequence>
<evidence type="ECO:0000256" key="4">
    <source>
        <dbReference type="ARBA" id="ARBA00022801"/>
    </source>
</evidence>
<dbReference type="EMBL" id="DS995299">
    <property type="protein sequence ID" value="EDZ64011.1"/>
    <property type="molecule type" value="Genomic_DNA"/>
</dbReference>
<accession>B6BWV3</accession>
<dbReference type="InterPro" id="IPR028883">
    <property type="entry name" value="tRNA_aden_deaminase"/>
</dbReference>
<dbReference type="EC" id="3.5.4.33" evidence="7"/>
<feature type="binding site" evidence="7">
    <location>
        <position position="64"/>
    </location>
    <ligand>
        <name>Zn(2+)</name>
        <dbReference type="ChEBI" id="CHEBI:29105"/>
        <note>catalytic</note>
    </ligand>
</feature>
<protein>
    <recommendedName>
        <fullName evidence="7">tRNA-specific adenosine deaminase</fullName>
        <ecNumber evidence="7">3.5.4.33</ecNumber>
    </recommendedName>
</protein>
<dbReference type="GO" id="GO:0002100">
    <property type="term" value="P:tRNA wobble adenosine to inosine editing"/>
    <property type="evidence" value="ECO:0007669"/>
    <property type="project" value="UniProtKB-UniRule"/>
</dbReference>
<dbReference type="InterPro" id="IPR016193">
    <property type="entry name" value="Cytidine_deaminase-like"/>
</dbReference>
<feature type="binding site" evidence="7">
    <location>
        <position position="97"/>
    </location>
    <ligand>
        <name>Zn(2+)</name>
        <dbReference type="ChEBI" id="CHEBI:29105"/>
        <note>catalytic</note>
    </ligand>
</feature>
<dbReference type="AlphaFoldDB" id="B6BWV3"/>
<keyword evidence="2 7" id="KW-0819">tRNA processing</keyword>
<comment type="similarity">
    <text evidence="1">Belongs to the cytidine and deoxycytidylate deaminase family. ADAT2 subfamily.</text>
</comment>
<dbReference type="Proteomes" id="UP000004188">
    <property type="component" value="Unassembled WGS sequence"/>
</dbReference>
<dbReference type="Gene3D" id="3.40.140.10">
    <property type="entry name" value="Cytidine Deaminase, domain 2"/>
    <property type="match status" value="1"/>
</dbReference>
<keyword evidence="5 7" id="KW-0862">Zinc</keyword>
<comment type="cofactor">
    <cofactor evidence="7">
        <name>Zn(2+)</name>
        <dbReference type="ChEBI" id="CHEBI:29105"/>
    </cofactor>
    <text evidence="7">Binds 1 zinc ion per subunit.</text>
</comment>
<evidence type="ECO:0000259" key="8">
    <source>
        <dbReference type="PROSITE" id="PS51747"/>
    </source>
</evidence>
<dbReference type="eggNOG" id="COG0590">
    <property type="taxonomic scope" value="Bacteria"/>
</dbReference>
<comment type="subunit">
    <text evidence="7">Homodimer.</text>
</comment>
<evidence type="ECO:0000256" key="2">
    <source>
        <dbReference type="ARBA" id="ARBA00022694"/>
    </source>
</evidence>
<reference evidence="10" key="1">
    <citation type="journal article" date="2012" name="Stand. Genomic Sci.">
        <title>Genome sequence of strain HIMB624, a cultured representative from the OM43 clade of marine Betaproteobacteria.</title>
        <authorList>
            <person name="Huggett M.J."/>
            <person name="Hayakawa D.H."/>
            <person name="Rappe M.S."/>
        </authorList>
    </citation>
    <scope>NUCLEOTIDE SEQUENCE [LARGE SCALE GENOMIC DNA]</scope>
    <source>
        <strain evidence="10">KB13</strain>
    </source>
</reference>
<dbReference type="GO" id="GO:0052717">
    <property type="term" value="F:tRNA-specific adenosine-34 deaminase activity"/>
    <property type="evidence" value="ECO:0007669"/>
    <property type="project" value="UniProtKB-UniRule"/>
</dbReference>
<evidence type="ECO:0000256" key="7">
    <source>
        <dbReference type="HAMAP-Rule" id="MF_00972"/>
    </source>
</evidence>
<organism evidence="9 10">
    <name type="scientific">beta proteobacterium KB13</name>
    <dbReference type="NCBI Taxonomy" id="314607"/>
    <lineage>
        <taxon>Bacteria</taxon>
        <taxon>Pseudomonadati</taxon>
        <taxon>Pseudomonadota</taxon>
        <taxon>Betaproteobacteria</taxon>
        <taxon>Nitrosomonadales</taxon>
        <taxon>OM43 clade</taxon>
    </lineage>
</organism>
<evidence type="ECO:0000313" key="9">
    <source>
        <dbReference type="EMBL" id="EDZ64011.1"/>
    </source>
</evidence>
<keyword evidence="10" id="KW-1185">Reference proteome</keyword>
<comment type="function">
    <text evidence="7">Catalyzes the deamination of adenosine to inosine at the wobble position 34 of tRNA(Arg2).</text>
</comment>
<dbReference type="GO" id="GO:0008270">
    <property type="term" value="F:zinc ion binding"/>
    <property type="evidence" value="ECO:0007669"/>
    <property type="project" value="UniProtKB-UniRule"/>
</dbReference>
<proteinExistence type="inferred from homology"/>
<evidence type="ECO:0000256" key="5">
    <source>
        <dbReference type="ARBA" id="ARBA00022833"/>
    </source>
</evidence>
<keyword evidence="4 7" id="KW-0378">Hydrolase</keyword>
<dbReference type="CDD" id="cd01285">
    <property type="entry name" value="nucleoside_deaminase"/>
    <property type="match status" value="1"/>
</dbReference>